<dbReference type="OrthoDB" id="9805828at2"/>
<dbReference type="GO" id="GO:0020037">
    <property type="term" value="F:heme binding"/>
    <property type="evidence" value="ECO:0007669"/>
    <property type="project" value="InterPro"/>
</dbReference>
<keyword evidence="1" id="KW-0813">Transport</keyword>
<dbReference type="PROSITE" id="PS51007">
    <property type="entry name" value="CYTC"/>
    <property type="match status" value="1"/>
</dbReference>
<accession>A0A4R5ES95</accession>
<evidence type="ECO:0000256" key="3">
    <source>
        <dbReference type="ARBA" id="ARBA00022723"/>
    </source>
</evidence>
<feature type="chain" id="PRO_5020436709" evidence="8">
    <location>
        <begin position="20"/>
        <end position="159"/>
    </location>
</feature>
<protein>
    <submittedName>
        <fullName evidence="10">Cytochrome C</fullName>
    </submittedName>
</protein>
<evidence type="ECO:0000256" key="7">
    <source>
        <dbReference type="SAM" id="MobiDB-lite"/>
    </source>
</evidence>
<dbReference type="InterPro" id="IPR009056">
    <property type="entry name" value="Cyt_c-like_dom"/>
</dbReference>
<keyword evidence="11" id="KW-1185">Reference proteome</keyword>
<keyword evidence="4" id="KW-0249">Electron transport</keyword>
<dbReference type="GO" id="GO:0046872">
    <property type="term" value="F:metal ion binding"/>
    <property type="evidence" value="ECO:0007669"/>
    <property type="project" value="UniProtKB-KW"/>
</dbReference>
<name>A0A4R5ES95_9RHOB</name>
<reference evidence="10 11" key="1">
    <citation type="submission" date="2019-03" db="EMBL/GenBank/DDBJ databases">
        <authorList>
            <person name="Zhang S."/>
        </authorList>
    </citation>
    <scope>NUCLEOTIDE SEQUENCE [LARGE SCALE GENOMIC DNA]</scope>
    <source>
        <strain evidence="10 11">S4J41</strain>
    </source>
</reference>
<dbReference type="PANTHER" id="PTHR11961">
    <property type="entry name" value="CYTOCHROME C"/>
    <property type="match status" value="1"/>
</dbReference>
<evidence type="ECO:0000256" key="4">
    <source>
        <dbReference type="ARBA" id="ARBA00022982"/>
    </source>
</evidence>
<dbReference type="InterPro" id="IPR036909">
    <property type="entry name" value="Cyt_c-like_dom_sf"/>
</dbReference>
<evidence type="ECO:0000256" key="8">
    <source>
        <dbReference type="SAM" id="SignalP"/>
    </source>
</evidence>
<dbReference type="AlphaFoldDB" id="A0A4R5ES95"/>
<evidence type="ECO:0000313" key="10">
    <source>
        <dbReference type="EMBL" id="TDE37520.1"/>
    </source>
</evidence>
<gene>
    <name evidence="10" type="ORF">E1B25_12430</name>
</gene>
<evidence type="ECO:0000256" key="1">
    <source>
        <dbReference type="ARBA" id="ARBA00022448"/>
    </source>
</evidence>
<keyword evidence="5 6" id="KW-0408">Iron</keyword>
<comment type="caution">
    <text evidence="10">The sequence shown here is derived from an EMBL/GenBank/DDBJ whole genome shotgun (WGS) entry which is preliminary data.</text>
</comment>
<keyword evidence="3 6" id="KW-0479">Metal-binding</keyword>
<feature type="region of interest" description="Disordered" evidence="7">
    <location>
        <begin position="139"/>
        <end position="159"/>
    </location>
</feature>
<organism evidence="10 11">
    <name type="scientific">Antarcticimicrobium sediminis</name>
    <dbReference type="NCBI Taxonomy" id="2546227"/>
    <lineage>
        <taxon>Bacteria</taxon>
        <taxon>Pseudomonadati</taxon>
        <taxon>Pseudomonadota</taxon>
        <taxon>Alphaproteobacteria</taxon>
        <taxon>Rhodobacterales</taxon>
        <taxon>Paracoccaceae</taxon>
        <taxon>Antarcticimicrobium</taxon>
    </lineage>
</organism>
<dbReference type="InterPro" id="IPR002327">
    <property type="entry name" value="Cyt_c_1A/1B"/>
</dbReference>
<dbReference type="Gene3D" id="1.10.760.10">
    <property type="entry name" value="Cytochrome c-like domain"/>
    <property type="match status" value="1"/>
</dbReference>
<evidence type="ECO:0000256" key="6">
    <source>
        <dbReference type="PROSITE-ProRule" id="PRU00433"/>
    </source>
</evidence>
<keyword evidence="2 6" id="KW-0349">Heme</keyword>
<sequence length="159" mass="17008">MNRLIATAIVGLLATPVLAEGDAAKGEKVFNKCKACHMIVSDSGETIVKGGKTGPNLFGVIGRTAGTYPDFKYGKDIVAAGEAGLVWDEDTFEEYVQDPRKFLRHHLDDKKAKSMMSFKLKKGGEDVYAYLVSVAPVAAEDTTEDAAEETSTDDAAASE</sequence>
<evidence type="ECO:0000259" key="9">
    <source>
        <dbReference type="PROSITE" id="PS51007"/>
    </source>
</evidence>
<dbReference type="EMBL" id="SMFP01000007">
    <property type="protein sequence ID" value="TDE37520.1"/>
    <property type="molecule type" value="Genomic_DNA"/>
</dbReference>
<keyword evidence="8" id="KW-0732">Signal</keyword>
<feature type="domain" description="Cytochrome c" evidence="9">
    <location>
        <begin position="21"/>
        <end position="135"/>
    </location>
</feature>
<evidence type="ECO:0000256" key="5">
    <source>
        <dbReference type="ARBA" id="ARBA00023004"/>
    </source>
</evidence>
<evidence type="ECO:0000313" key="11">
    <source>
        <dbReference type="Proteomes" id="UP000294662"/>
    </source>
</evidence>
<dbReference type="Proteomes" id="UP000294662">
    <property type="component" value="Unassembled WGS sequence"/>
</dbReference>
<feature type="signal peptide" evidence="8">
    <location>
        <begin position="1"/>
        <end position="19"/>
    </location>
</feature>
<proteinExistence type="predicted"/>
<dbReference type="GO" id="GO:0009055">
    <property type="term" value="F:electron transfer activity"/>
    <property type="evidence" value="ECO:0007669"/>
    <property type="project" value="InterPro"/>
</dbReference>
<evidence type="ECO:0000256" key="2">
    <source>
        <dbReference type="ARBA" id="ARBA00022617"/>
    </source>
</evidence>
<dbReference type="SUPFAM" id="SSF46626">
    <property type="entry name" value="Cytochrome c"/>
    <property type="match status" value="1"/>
</dbReference>
<feature type="compositionally biased region" description="Acidic residues" evidence="7">
    <location>
        <begin position="141"/>
        <end position="152"/>
    </location>
</feature>
<dbReference type="RefSeq" id="WP_132829686.1">
    <property type="nucleotide sequence ID" value="NZ_SMFP01000007.1"/>
</dbReference>